<gene>
    <name evidence="2" type="ORF">HYH03_005941</name>
</gene>
<sequence>MEIVTQLLAGAVSAGTLPSAPALAFLRTLFRMDTLQSAARMLYRIGNVVWKSSHHVRANRAGGPAAGGDPVDPPAQDHQMSHRRSVGSAISYHLEAAGVIGNFVHALCVAAEHVGQVLPPPQCNAEQRRLQISANVLVGEFIGAMASSHVLEHLATATLTATSVAGFWAAVDAADAAEHNAAGREPPDDQPSVPAERIPLQCFVGSHVKLLALRAASCAWRTAFYLLDTLPILGARLVDGKAPDLRYTDGRRIVHPDVPACMLSCLSEASPPWLPPHHAARLLLRLCRWAVQPRADPAAAGGAPSQSRGGGNAWRSLQPVISLHHYSVSLFTEAQASVDQLIARWHRNGPRDGGALAASVERWRLLAVASRTLLRREACPPACLSDMADLYAPLVEAGPAPTGGATPRWPLAPLAAALTGGVLGSLERLLRRAGQDVLGLEAALLAELLGAERDTGHVLIGRLLAYGEPAQAAALVTSMGKLLACMERDLDRYGAVEGERAQVVLQLCASLCDLRPDHGGGDLGLPMTGAARQQHALMLVRAAAECVPRLARLTALWAIEALGTRPGPPVLRSPDSASTWLTLLTAYGSVPLAWARLLPYMAEHHAADRAGPTGPTRGAAAGAGSGSGPEPSAGASTAAGRAHGLLQRGLAEATAAMLWPLLGLLQRWVPPTQTCVKPEALAFAQQVLSACAALVAAAPEAVRAAARQGASKRPSKAHHVKLWRSSTLASIATGLRKNLEPRAAEVAQQLASLLAKWERGGAQAAAELAWLRRYALRSGQDRAPAGGLPSPEQAMAVLPVCGSFACVNVSGDGEAELPLGPAGADGRRYCSCCSGR</sequence>
<dbReference type="EMBL" id="JAEHOE010000021">
    <property type="protein sequence ID" value="KAG2496019.1"/>
    <property type="molecule type" value="Genomic_DNA"/>
</dbReference>
<organism evidence="2 3">
    <name type="scientific">Edaphochlamys debaryana</name>
    <dbReference type="NCBI Taxonomy" id="47281"/>
    <lineage>
        <taxon>Eukaryota</taxon>
        <taxon>Viridiplantae</taxon>
        <taxon>Chlorophyta</taxon>
        <taxon>core chlorophytes</taxon>
        <taxon>Chlorophyceae</taxon>
        <taxon>CS clade</taxon>
        <taxon>Chlamydomonadales</taxon>
        <taxon>Chlamydomonadales incertae sedis</taxon>
        <taxon>Edaphochlamys</taxon>
    </lineage>
</organism>
<evidence type="ECO:0000313" key="2">
    <source>
        <dbReference type="EMBL" id="KAG2496019.1"/>
    </source>
</evidence>
<comment type="caution">
    <text evidence="2">The sequence shown here is derived from an EMBL/GenBank/DDBJ whole genome shotgun (WGS) entry which is preliminary data.</text>
</comment>
<feature type="compositionally biased region" description="Low complexity" evidence="1">
    <location>
        <begin position="628"/>
        <end position="639"/>
    </location>
</feature>
<feature type="region of interest" description="Disordered" evidence="1">
    <location>
        <begin position="59"/>
        <end position="79"/>
    </location>
</feature>
<evidence type="ECO:0000256" key="1">
    <source>
        <dbReference type="SAM" id="MobiDB-lite"/>
    </source>
</evidence>
<dbReference type="AlphaFoldDB" id="A0A835Y6G2"/>
<reference evidence="2" key="1">
    <citation type="journal article" date="2020" name="bioRxiv">
        <title>Comparative genomics of Chlamydomonas.</title>
        <authorList>
            <person name="Craig R.J."/>
            <person name="Hasan A.R."/>
            <person name="Ness R.W."/>
            <person name="Keightley P.D."/>
        </authorList>
    </citation>
    <scope>NUCLEOTIDE SEQUENCE</scope>
    <source>
        <strain evidence="2">CCAP 11/70</strain>
    </source>
</reference>
<keyword evidence="3" id="KW-1185">Reference proteome</keyword>
<accession>A0A835Y6G2</accession>
<evidence type="ECO:0000313" key="3">
    <source>
        <dbReference type="Proteomes" id="UP000612055"/>
    </source>
</evidence>
<name>A0A835Y6G2_9CHLO</name>
<dbReference type="Proteomes" id="UP000612055">
    <property type="component" value="Unassembled WGS sequence"/>
</dbReference>
<feature type="compositionally biased region" description="Low complexity" evidence="1">
    <location>
        <begin position="610"/>
        <end position="620"/>
    </location>
</feature>
<feature type="region of interest" description="Disordered" evidence="1">
    <location>
        <begin position="608"/>
        <end position="639"/>
    </location>
</feature>
<feature type="compositionally biased region" description="Low complexity" evidence="1">
    <location>
        <begin position="61"/>
        <end position="70"/>
    </location>
</feature>
<protein>
    <submittedName>
        <fullName evidence="2">Uncharacterized protein</fullName>
    </submittedName>
</protein>
<proteinExistence type="predicted"/>